<dbReference type="Gene3D" id="3.40.630.10">
    <property type="entry name" value="Zn peptidases"/>
    <property type="match status" value="1"/>
</dbReference>
<organism evidence="10">
    <name type="scientific">Solibacter usitatus (strain Ellin6076)</name>
    <dbReference type="NCBI Taxonomy" id="234267"/>
    <lineage>
        <taxon>Bacteria</taxon>
        <taxon>Pseudomonadati</taxon>
        <taxon>Acidobacteriota</taxon>
        <taxon>Terriglobia</taxon>
        <taxon>Bryobacterales</taxon>
        <taxon>Solibacteraceae</taxon>
        <taxon>Candidatus Solibacter</taxon>
    </lineage>
</organism>
<dbReference type="HOGENOM" id="CLU_011471_0_0_0"/>
<evidence type="ECO:0000256" key="6">
    <source>
        <dbReference type="ARBA" id="ARBA00023049"/>
    </source>
</evidence>
<feature type="chain" id="PRO_5004162387" evidence="8">
    <location>
        <begin position="35"/>
        <end position="969"/>
    </location>
</feature>
<dbReference type="InParanoid" id="Q01NP4"/>
<sequence length="969" mass="105737" precursor="true">MEPKQDKLTLMTSRRTPVFVVVAALSACLLPAQTAPKITTPKEALGFNLGDDYQVANYTQLETYWKKLATESSRMKLESIGKTEEGRDQWMAIITSPENMKKLARYKEIAGKLAHAEGVSEQEARALAKEGKAIVWIDGGLHASETVGSQQLMEWVYQMVSRSDEETMRFLNDVIVLCVQANPDGQELVANWYMREKDPMKRSMNGLPRLYAKYVGHDDNRDFYMSNMKESTNMNRQLFIEWFPQIMYNHHQTGPAGAVVFIPPFRDPFNYNFDPLVPLGIEMVGTAMHSRLVAEGKGGSAMRTGANYSTWWNGGLRTVTYFHNMIGILTEIIGNPTPMQIPVIADKQLPQGDWPMPIKPQEWHYRQSIDYEMTQNRAIMDLASRYRETWLFNIWRMGMNSIEKGSRDSWTVTPKRIAAMETVASATPQPAGGGGRGGRGGRGGAAAAAPAAGGDVPGGGGTFGGFARSIPMDVYNTVLHDPKLRDPRGYILPANQADFANATEFINALLKNGVAVHRATAEFQVAGKSYPAGSYVVKAAQAFRPHVLDMFEPQDHPNDFAYPGGPPKRPYDITGWTLAMQMGVQFDRIMENFDGPFTKINGVLPPPASSVMGPASPAGYLISHRINNSFVVINRLLKANAEVYWLKSADKADGEDLGTGAIWVPASAAARTVLEKSAKDSGVPVHAVAKAPTGDAMKLKPIRIGLYDQYGGSMPSGWTRWLFEQYEFPFQVVYPAALDAGDLKSKFDVIVFTDGAIRRGGAGGRGGGGGGFGGAPDPSTIPAEYQPMIGRITDETTMPQLKRFVESGGSIVTIGSSTSIAEVFGIPVSNHLVEKGADGKDRALPGEKFYIPGSLLKTHIDNTNPLAYGMPEQVDVFYDNSPVFRMGPTAAMKKTNTVGWFSGADVLDSGWAWGQQYLDGGAAVAEASVGEGKVVLLGPEVNFRDQPHGTYKLLFNGLYFGSAKPAALK</sequence>
<keyword evidence="5" id="KW-0862">Zinc</keyword>
<evidence type="ECO:0000256" key="8">
    <source>
        <dbReference type="SAM" id="SignalP"/>
    </source>
</evidence>
<dbReference type="GO" id="GO:0006508">
    <property type="term" value="P:proteolysis"/>
    <property type="evidence" value="ECO:0007669"/>
    <property type="project" value="UniProtKB-KW"/>
</dbReference>
<dbReference type="Pfam" id="PF00246">
    <property type="entry name" value="Peptidase_M14"/>
    <property type="match status" value="1"/>
</dbReference>
<dbReference type="GO" id="GO:0005615">
    <property type="term" value="C:extracellular space"/>
    <property type="evidence" value="ECO:0007669"/>
    <property type="project" value="TreeGrafter"/>
</dbReference>
<dbReference type="PROSITE" id="PS51257">
    <property type="entry name" value="PROKAR_LIPOPROTEIN"/>
    <property type="match status" value="1"/>
</dbReference>
<dbReference type="eggNOG" id="COG2866">
    <property type="taxonomic scope" value="Bacteria"/>
</dbReference>
<dbReference type="GO" id="GO:0004181">
    <property type="term" value="F:metallocarboxypeptidase activity"/>
    <property type="evidence" value="ECO:0007669"/>
    <property type="project" value="InterPro"/>
</dbReference>
<feature type="domain" description="Peptidase M14" evidence="9">
    <location>
        <begin position="57"/>
        <end position="331"/>
    </location>
</feature>
<evidence type="ECO:0000256" key="1">
    <source>
        <dbReference type="ARBA" id="ARBA00001947"/>
    </source>
</evidence>
<keyword evidence="6" id="KW-0482">Metalloprotease</keyword>
<dbReference type="AlphaFoldDB" id="Q01NP4"/>
<proteinExistence type="inferred from homology"/>
<dbReference type="GO" id="GO:0008270">
    <property type="term" value="F:zinc ion binding"/>
    <property type="evidence" value="ECO:0007669"/>
    <property type="project" value="InterPro"/>
</dbReference>
<accession>Q01NP4</accession>
<name>Q01NP4_SOLUE</name>
<evidence type="ECO:0000256" key="2">
    <source>
        <dbReference type="ARBA" id="ARBA00005988"/>
    </source>
</evidence>
<dbReference type="PANTHER" id="PTHR11705:SF143">
    <property type="entry name" value="SLL0236 PROTEIN"/>
    <property type="match status" value="1"/>
</dbReference>
<comment type="similarity">
    <text evidence="2">Belongs to the peptidase M14 family.</text>
</comment>
<evidence type="ECO:0000256" key="4">
    <source>
        <dbReference type="ARBA" id="ARBA00022801"/>
    </source>
</evidence>
<feature type="signal peptide" evidence="8">
    <location>
        <begin position="1"/>
        <end position="34"/>
    </location>
</feature>
<feature type="region of interest" description="Disordered" evidence="7">
    <location>
        <begin position="426"/>
        <end position="454"/>
    </location>
</feature>
<dbReference type="CDD" id="cd06240">
    <property type="entry name" value="M14-like"/>
    <property type="match status" value="1"/>
</dbReference>
<keyword evidence="10" id="KW-0121">Carboxypeptidase</keyword>
<dbReference type="InterPro" id="IPR029062">
    <property type="entry name" value="Class_I_gatase-like"/>
</dbReference>
<evidence type="ECO:0000313" key="10">
    <source>
        <dbReference type="EMBL" id="ABJ88726.1"/>
    </source>
</evidence>
<keyword evidence="4" id="KW-0378">Hydrolase</keyword>
<evidence type="ECO:0000256" key="5">
    <source>
        <dbReference type="ARBA" id="ARBA00022833"/>
    </source>
</evidence>
<comment type="cofactor">
    <cofactor evidence="1">
        <name>Zn(2+)</name>
        <dbReference type="ChEBI" id="CHEBI:29105"/>
    </cofactor>
</comment>
<dbReference type="EMBL" id="CP000473">
    <property type="protein sequence ID" value="ABJ88726.1"/>
    <property type="molecule type" value="Genomic_DNA"/>
</dbReference>
<reference evidence="10" key="1">
    <citation type="submission" date="2006-10" db="EMBL/GenBank/DDBJ databases">
        <title>Complete sequence of Solibacter usitatus Ellin6076.</title>
        <authorList>
            <consortium name="US DOE Joint Genome Institute"/>
            <person name="Copeland A."/>
            <person name="Lucas S."/>
            <person name="Lapidus A."/>
            <person name="Barry K."/>
            <person name="Detter J.C."/>
            <person name="Glavina del Rio T."/>
            <person name="Hammon N."/>
            <person name="Israni S."/>
            <person name="Dalin E."/>
            <person name="Tice H."/>
            <person name="Pitluck S."/>
            <person name="Thompson L.S."/>
            <person name="Brettin T."/>
            <person name="Bruce D."/>
            <person name="Han C."/>
            <person name="Tapia R."/>
            <person name="Gilna P."/>
            <person name="Schmutz J."/>
            <person name="Larimer F."/>
            <person name="Land M."/>
            <person name="Hauser L."/>
            <person name="Kyrpides N."/>
            <person name="Mikhailova N."/>
            <person name="Janssen P.H."/>
            <person name="Kuske C.R."/>
            <person name="Richardson P."/>
        </authorList>
    </citation>
    <scope>NUCLEOTIDE SEQUENCE</scope>
    <source>
        <strain evidence="10">Ellin6076</strain>
    </source>
</reference>
<dbReference type="STRING" id="234267.Acid_7828"/>
<feature type="compositionally biased region" description="Gly residues" evidence="7">
    <location>
        <begin position="431"/>
        <end position="444"/>
    </location>
</feature>
<protein>
    <submittedName>
        <fullName evidence="10">Peptidase M14, carboxypeptidase A</fullName>
    </submittedName>
</protein>
<dbReference type="InterPro" id="IPR000834">
    <property type="entry name" value="Peptidase_M14"/>
</dbReference>
<keyword evidence="3" id="KW-0645">Protease</keyword>
<keyword evidence="8" id="KW-0732">Signal</keyword>
<dbReference type="SMART" id="SM00631">
    <property type="entry name" value="Zn_pept"/>
    <property type="match status" value="1"/>
</dbReference>
<gene>
    <name evidence="10" type="ordered locus">Acid_7828</name>
</gene>
<evidence type="ECO:0000256" key="3">
    <source>
        <dbReference type="ARBA" id="ARBA00022670"/>
    </source>
</evidence>
<feature type="compositionally biased region" description="Low complexity" evidence="7">
    <location>
        <begin position="445"/>
        <end position="454"/>
    </location>
</feature>
<dbReference type="SUPFAM" id="SSF52317">
    <property type="entry name" value="Class I glutamine amidotransferase-like"/>
    <property type="match status" value="1"/>
</dbReference>
<evidence type="ECO:0000256" key="7">
    <source>
        <dbReference type="SAM" id="MobiDB-lite"/>
    </source>
</evidence>
<dbReference type="KEGG" id="sus:Acid_7828"/>
<dbReference type="SUPFAM" id="SSF53187">
    <property type="entry name" value="Zn-dependent exopeptidases"/>
    <property type="match status" value="1"/>
</dbReference>
<evidence type="ECO:0000259" key="9">
    <source>
        <dbReference type="SMART" id="SM00631"/>
    </source>
</evidence>
<dbReference type="PANTHER" id="PTHR11705">
    <property type="entry name" value="PROTEASE FAMILY M14 CARBOXYPEPTIDASE A,B"/>
    <property type="match status" value="1"/>
</dbReference>